<dbReference type="KEGG" id="adu:107470814"/>
<dbReference type="Gene3D" id="1.10.8.50">
    <property type="match status" value="2"/>
</dbReference>
<organism evidence="5 6">
    <name type="scientific">Arachis duranensis</name>
    <name type="common">Wild peanut</name>
    <dbReference type="NCBI Taxonomy" id="130453"/>
    <lineage>
        <taxon>Eukaryota</taxon>
        <taxon>Viridiplantae</taxon>
        <taxon>Streptophyta</taxon>
        <taxon>Embryophyta</taxon>
        <taxon>Tracheophyta</taxon>
        <taxon>Spermatophyta</taxon>
        <taxon>Magnoliopsida</taxon>
        <taxon>eudicotyledons</taxon>
        <taxon>Gunneridae</taxon>
        <taxon>Pentapetalae</taxon>
        <taxon>rosids</taxon>
        <taxon>fabids</taxon>
        <taxon>Fabales</taxon>
        <taxon>Fabaceae</taxon>
        <taxon>Papilionoideae</taxon>
        <taxon>50 kb inversion clade</taxon>
        <taxon>dalbergioids sensu lato</taxon>
        <taxon>Dalbergieae</taxon>
        <taxon>Pterocarpus clade</taxon>
        <taxon>Arachis</taxon>
    </lineage>
</organism>
<evidence type="ECO:0000313" key="5">
    <source>
        <dbReference type="Proteomes" id="UP000515211"/>
    </source>
</evidence>
<dbReference type="GeneID" id="107470814"/>
<dbReference type="PANTHER" id="PTHR10871:SF1">
    <property type="entry name" value="SMALL RIBOSOMAL SUBUNIT PROTEIN US13M"/>
    <property type="match status" value="1"/>
</dbReference>
<evidence type="ECO:0000256" key="1">
    <source>
        <dbReference type="ARBA" id="ARBA00008080"/>
    </source>
</evidence>
<sequence length="269" mass="30450">MELPSVLTPPQQRKKKNNSSMAQTLAMPIAPSLALISNSRPLSRAVYFPVLNPPKVRELSIECARVGGVEIPNNKRIEFSLQYIHGIRRSRARKILCDISMDNKVTKDLSEEDLITLRDEVSKYVIEGDLQQRKKKNNSSMAQTLAMPIAPSLALISNPRPLSRAVYFPVLNPPKVRGLSIECARVGGVEIPNNKKIEFSLQYIHGIGRSRARKILCDISMDNKVTKDLSEEDLITLRDEVSKYVIEGKLRRFNALNIRRLKEIQCYRG</sequence>
<keyword evidence="2" id="KW-0689">Ribosomal protein</keyword>
<dbReference type="AlphaFoldDB" id="A0A9C6TJ40"/>
<accession>A0A9C6TJ40</accession>
<dbReference type="GO" id="GO:0015935">
    <property type="term" value="C:small ribosomal subunit"/>
    <property type="evidence" value="ECO:0007669"/>
    <property type="project" value="TreeGrafter"/>
</dbReference>
<dbReference type="GO" id="GO:0006412">
    <property type="term" value="P:translation"/>
    <property type="evidence" value="ECO:0007669"/>
    <property type="project" value="InterPro"/>
</dbReference>
<proteinExistence type="inferred from homology"/>
<name>A0A9C6TJ40_ARADU</name>
<dbReference type="PROSITE" id="PS50159">
    <property type="entry name" value="RIBOSOMAL_S13_2"/>
    <property type="match status" value="2"/>
</dbReference>
<dbReference type="PANTHER" id="PTHR10871">
    <property type="entry name" value="30S RIBOSOMAL PROTEIN S13/40S RIBOSOMAL PROTEIN S18"/>
    <property type="match status" value="1"/>
</dbReference>
<keyword evidence="5" id="KW-1185">Reference proteome</keyword>
<reference evidence="5" key="1">
    <citation type="journal article" date="2016" name="Nat. Genet.">
        <title>The genome sequences of Arachis duranensis and Arachis ipaensis, the diploid ancestors of cultivated peanut.</title>
        <authorList>
            <person name="Bertioli D.J."/>
            <person name="Cannon S.B."/>
            <person name="Froenicke L."/>
            <person name="Huang G."/>
            <person name="Farmer A.D."/>
            <person name="Cannon E.K."/>
            <person name="Liu X."/>
            <person name="Gao D."/>
            <person name="Clevenger J."/>
            <person name="Dash S."/>
            <person name="Ren L."/>
            <person name="Moretzsohn M.C."/>
            <person name="Shirasawa K."/>
            <person name="Huang W."/>
            <person name="Vidigal B."/>
            <person name="Abernathy B."/>
            <person name="Chu Y."/>
            <person name="Niederhuth C.E."/>
            <person name="Umale P."/>
            <person name="Araujo A.C."/>
            <person name="Kozik A."/>
            <person name="Kim K.D."/>
            <person name="Burow M.D."/>
            <person name="Varshney R.K."/>
            <person name="Wang X."/>
            <person name="Zhang X."/>
            <person name="Barkley N."/>
            <person name="Guimaraes P.M."/>
            <person name="Isobe S."/>
            <person name="Guo B."/>
            <person name="Liao B."/>
            <person name="Stalker H.T."/>
            <person name="Schmitz R.J."/>
            <person name="Scheffler B.E."/>
            <person name="Leal-Bertioli S.C."/>
            <person name="Xun X."/>
            <person name="Jackson S.A."/>
            <person name="Michelmore R."/>
            <person name="Ozias-Akins P."/>
        </authorList>
    </citation>
    <scope>NUCLEOTIDE SEQUENCE [LARGE SCALE GENOMIC DNA]</scope>
    <source>
        <strain evidence="5">cv. V14167</strain>
    </source>
</reference>
<protein>
    <submittedName>
        <fullName evidence="6">Uncharacterized protein LOC107470814</fullName>
    </submittedName>
</protein>
<evidence type="ECO:0000256" key="2">
    <source>
        <dbReference type="ARBA" id="ARBA00022980"/>
    </source>
</evidence>
<evidence type="ECO:0000256" key="4">
    <source>
        <dbReference type="SAM" id="MobiDB-lite"/>
    </source>
</evidence>
<dbReference type="FunFam" id="1.10.8.50:FF:000001">
    <property type="entry name" value="30S ribosomal protein S13"/>
    <property type="match status" value="2"/>
</dbReference>
<dbReference type="InterPro" id="IPR010979">
    <property type="entry name" value="Ribosomal_uS13-like_H2TH"/>
</dbReference>
<comment type="similarity">
    <text evidence="1">Belongs to the universal ribosomal protein uS13 family.</text>
</comment>
<dbReference type="GO" id="GO:0005739">
    <property type="term" value="C:mitochondrion"/>
    <property type="evidence" value="ECO:0007669"/>
    <property type="project" value="TreeGrafter"/>
</dbReference>
<dbReference type="Gene3D" id="4.10.910.10">
    <property type="entry name" value="30s ribosomal protein s13, domain 2"/>
    <property type="match status" value="1"/>
</dbReference>
<evidence type="ECO:0000256" key="3">
    <source>
        <dbReference type="ARBA" id="ARBA00023274"/>
    </source>
</evidence>
<dbReference type="Proteomes" id="UP000515211">
    <property type="component" value="Chromosome 10"/>
</dbReference>
<dbReference type="InterPro" id="IPR027437">
    <property type="entry name" value="Rbsml_uS13_C"/>
</dbReference>
<dbReference type="GO" id="GO:0003723">
    <property type="term" value="F:RNA binding"/>
    <property type="evidence" value="ECO:0007669"/>
    <property type="project" value="InterPro"/>
</dbReference>
<gene>
    <name evidence="6" type="primary">LOC107470814</name>
</gene>
<reference evidence="6" key="2">
    <citation type="submission" date="2025-08" db="UniProtKB">
        <authorList>
            <consortium name="RefSeq"/>
        </authorList>
    </citation>
    <scope>IDENTIFICATION</scope>
    <source>
        <tissue evidence="6">Whole plant</tissue>
    </source>
</reference>
<dbReference type="SUPFAM" id="SSF46946">
    <property type="entry name" value="S13-like H2TH domain"/>
    <property type="match status" value="2"/>
</dbReference>
<keyword evidence="3" id="KW-0687">Ribonucleoprotein</keyword>
<feature type="region of interest" description="Disordered" evidence="4">
    <location>
        <begin position="1"/>
        <end position="22"/>
    </location>
</feature>
<dbReference type="Pfam" id="PF00416">
    <property type="entry name" value="Ribosomal_S13"/>
    <property type="match status" value="2"/>
</dbReference>
<evidence type="ECO:0000313" key="6">
    <source>
        <dbReference type="RefSeq" id="XP_052111534.1"/>
    </source>
</evidence>
<dbReference type="GO" id="GO:0003735">
    <property type="term" value="F:structural constituent of ribosome"/>
    <property type="evidence" value="ECO:0007669"/>
    <property type="project" value="InterPro"/>
</dbReference>
<dbReference type="RefSeq" id="XP_052111534.1">
    <property type="nucleotide sequence ID" value="XM_052255574.1"/>
</dbReference>
<dbReference type="InterPro" id="IPR001892">
    <property type="entry name" value="Ribosomal_uS13"/>
</dbReference>